<organism evidence="1">
    <name type="scientific">Borely moumouvirus</name>
    <dbReference type="NCBI Taxonomy" id="2712067"/>
    <lineage>
        <taxon>Viruses</taxon>
        <taxon>Varidnaviria</taxon>
        <taxon>Bamfordvirae</taxon>
        <taxon>Nucleocytoviricota</taxon>
        <taxon>Megaviricetes</taxon>
        <taxon>Imitervirales</taxon>
        <taxon>Mimiviridae</taxon>
        <taxon>Megamimivirinae</taxon>
        <taxon>Moumouvirus</taxon>
    </lineage>
</organism>
<protein>
    <submittedName>
        <fullName evidence="1">Uncharacterized protein</fullName>
    </submittedName>
</protein>
<accession>A0A6G6AC22</accession>
<reference evidence="1" key="1">
    <citation type="submission" date="2019-07" db="EMBL/GenBank/DDBJ databases">
        <title>The discovery of a new lineage B mimivirus raises questions about particles surface fibrils.</title>
        <authorList>
            <person name="Silva L.K.S."/>
            <person name="Rodrigues R.A.L."/>
            <person name="Andrade A.C.S.P."/>
            <person name="Hikida H."/>
            <person name="Andreani J."/>
            <person name="Levasseur A."/>
            <person name="La Scola B."/>
            <person name="Abrahao J.S."/>
        </authorList>
    </citation>
    <scope>NUCLEOTIDE SEQUENCE</scope>
    <source>
        <strain evidence="1">B60</strain>
    </source>
</reference>
<sequence length="198" mass="23132">MNFQYINNNSINPGQLYNMDYLSLVNMLTLQLTPIDRKVILDRLVEMNDQLLYKKDMNIDLSRNSQLYSAKKDMNIDLSRNSQLNSRKKDIKENLHPSMDFYNHSKKNPLPLNIPSSSTSQSSIETRNVFYNPNPYGDNHSGLQKKSYSDEIDLDSIINNISDFDDEENNKESLDDKLKKIKKLHSKIITNNKQKRKK</sequence>
<name>A0A6G6AC22_9VIRU</name>
<proteinExistence type="predicted"/>
<evidence type="ECO:0000313" key="1">
    <source>
        <dbReference type="EMBL" id="QID05951.1"/>
    </source>
</evidence>
<dbReference type="EMBL" id="MN175499">
    <property type="protein sequence ID" value="QID05951.1"/>
    <property type="molecule type" value="Genomic_DNA"/>
</dbReference>